<dbReference type="Pfam" id="PF01882">
    <property type="entry name" value="DUF58"/>
    <property type="match status" value="1"/>
</dbReference>
<dbReference type="SUPFAM" id="SSF53300">
    <property type="entry name" value="vWA-like"/>
    <property type="match status" value="1"/>
</dbReference>
<dbReference type="EMBL" id="JMCB01000005">
    <property type="protein sequence ID" value="KFE68891.1"/>
    <property type="molecule type" value="Genomic_DNA"/>
</dbReference>
<feature type="domain" description="DUF58" evidence="1">
    <location>
        <begin position="45"/>
        <end position="247"/>
    </location>
</feature>
<dbReference type="PANTHER" id="PTHR33608">
    <property type="entry name" value="BLL2464 PROTEIN"/>
    <property type="match status" value="1"/>
</dbReference>
<dbReference type="InterPro" id="IPR036465">
    <property type="entry name" value="vWFA_dom_sf"/>
</dbReference>
<dbReference type="Gene3D" id="3.40.50.410">
    <property type="entry name" value="von Willebrand factor, type A domain"/>
    <property type="match status" value="1"/>
</dbReference>
<keyword evidence="3" id="KW-1185">Reference proteome</keyword>
<reference evidence="2 3" key="1">
    <citation type="submission" date="2014-04" db="EMBL/GenBank/DDBJ databases">
        <title>Genome assembly of Hyalangium minutum DSM 14724.</title>
        <authorList>
            <person name="Sharma G."/>
            <person name="Subramanian S."/>
        </authorList>
    </citation>
    <scope>NUCLEOTIDE SEQUENCE [LARGE SCALE GENOMIC DNA]</scope>
    <source>
        <strain evidence="2 3">DSM 14724</strain>
    </source>
</reference>
<dbReference type="PANTHER" id="PTHR33608:SF7">
    <property type="entry name" value="DUF58 DOMAIN-CONTAINING PROTEIN"/>
    <property type="match status" value="1"/>
</dbReference>
<dbReference type="OrthoDB" id="9776116at2"/>
<dbReference type="PATRIC" id="fig|394096.3.peg.2837"/>
<gene>
    <name evidence="2" type="ORF">DB31_6793</name>
</gene>
<dbReference type="RefSeq" id="WP_044187460.1">
    <property type="nucleotide sequence ID" value="NZ_JMCB01000005.1"/>
</dbReference>
<comment type="caution">
    <text evidence="2">The sequence shown here is derived from an EMBL/GenBank/DDBJ whole genome shotgun (WGS) entry which is preliminary data.</text>
</comment>
<evidence type="ECO:0000313" key="3">
    <source>
        <dbReference type="Proteomes" id="UP000028725"/>
    </source>
</evidence>
<dbReference type="STRING" id="394096.DB31_6793"/>
<proteinExistence type="predicted"/>
<protein>
    <recommendedName>
        <fullName evidence="1">DUF58 domain-containing protein</fullName>
    </recommendedName>
</protein>
<evidence type="ECO:0000313" key="2">
    <source>
        <dbReference type="EMBL" id="KFE68891.1"/>
    </source>
</evidence>
<dbReference type="Proteomes" id="UP000028725">
    <property type="component" value="Unassembled WGS sequence"/>
</dbReference>
<dbReference type="AlphaFoldDB" id="A0A085WMH8"/>
<organism evidence="2 3">
    <name type="scientific">Hyalangium minutum</name>
    <dbReference type="NCBI Taxonomy" id="394096"/>
    <lineage>
        <taxon>Bacteria</taxon>
        <taxon>Pseudomonadati</taxon>
        <taxon>Myxococcota</taxon>
        <taxon>Myxococcia</taxon>
        <taxon>Myxococcales</taxon>
        <taxon>Cystobacterineae</taxon>
        <taxon>Archangiaceae</taxon>
        <taxon>Hyalangium</taxon>
    </lineage>
</organism>
<sequence length="293" mass="32788">MALLDAQTLSRLQGVKLRARAVMEGVLSGLHKSPHQGQSVEFAEHKEYAPGDELRHLDWKAYGKFDKYYIKRFEHETNLRSVMVVDASASMGYRSGALSKLEVANILAGALCYLLVRQQDAAGLAVMVGNAFKDVPPRASAGHLNVLLDTLERTQAQGTTNLVSAADHLAEVLPRRSTVIVLSDLLDENQDALKRILALRQRKNDVVLFHVVDPAELTFPFDDPTLFLDMEGDARVEVNPREIKESYLEEFGAFLANVKSACAEADVDYELVRTDERLDEVLLRFLGRRGRRR</sequence>
<dbReference type="InterPro" id="IPR002881">
    <property type="entry name" value="DUF58"/>
</dbReference>
<name>A0A085WMH8_9BACT</name>
<accession>A0A085WMH8</accession>
<evidence type="ECO:0000259" key="1">
    <source>
        <dbReference type="Pfam" id="PF01882"/>
    </source>
</evidence>